<feature type="compositionally biased region" description="Polar residues" evidence="1">
    <location>
        <begin position="503"/>
        <end position="513"/>
    </location>
</feature>
<dbReference type="Proteomes" id="UP000186341">
    <property type="component" value="Unassembled WGS sequence"/>
</dbReference>
<dbReference type="AlphaFoldDB" id="A0A1U7NFN4"/>
<protein>
    <submittedName>
        <fullName evidence="2">Uncharacterized protein</fullName>
    </submittedName>
</protein>
<proteinExistence type="predicted"/>
<comment type="caution">
    <text evidence="2">The sequence shown here is derived from an EMBL/GenBank/DDBJ whole genome shotgun (WGS) entry which is preliminary data.</text>
</comment>
<reference evidence="2 3" key="1">
    <citation type="submission" date="2016-11" db="EMBL/GenBank/DDBJ databases">
        <title>Description of two novel members of the family Erysipelotrichaceae: Ileibacterium lipovorans gen. nov., sp. nov. and Dubosiella newyorkensis, gen. nov., sp. nov.</title>
        <authorList>
            <person name="Cox L.M."/>
            <person name="Sohn J."/>
            <person name="Tyrrell K.L."/>
            <person name="Citron D.M."/>
            <person name="Lawson P.A."/>
            <person name="Patel N.B."/>
            <person name="Iizumi T."/>
            <person name="Perez-Perez G.I."/>
            <person name="Goldstein E.J."/>
            <person name="Blaser M.J."/>
        </authorList>
    </citation>
    <scope>NUCLEOTIDE SEQUENCE [LARGE SCALE GENOMIC DNA]</scope>
    <source>
        <strain evidence="2 3">NYU-BL-A3</strain>
    </source>
</reference>
<organism evidence="2 3">
    <name type="scientific">Ileibacterium valens</name>
    <dbReference type="NCBI Taxonomy" id="1862668"/>
    <lineage>
        <taxon>Bacteria</taxon>
        <taxon>Bacillati</taxon>
        <taxon>Bacillota</taxon>
        <taxon>Erysipelotrichia</taxon>
        <taxon>Erysipelotrichales</taxon>
        <taxon>Erysipelotrichaceae</taxon>
        <taxon>Ileibacterium</taxon>
    </lineage>
</organism>
<feature type="compositionally biased region" description="Polar residues" evidence="1">
    <location>
        <begin position="192"/>
        <end position="203"/>
    </location>
</feature>
<keyword evidence="3" id="KW-1185">Reference proteome</keyword>
<evidence type="ECO:0000256" key="1">
    <source>
        <dbReference type="SAM" id="MobiDB-lite"/>
    </source>
</evidence>
<dbReference type="EMBL" id="MPJW01000138">
    <property type="protein sequence ID" value="OLU39276.1"/>
    <property type="molecule type" value="Genomic_DNA"/>
</dbReference>
<evidence type="ECO:0000313" key="2">
    <source>
        <dbReference type="EMBL" id="OLU39276.1"/>
    </source>
</evidence>
<name>A0A1U7NFN4_9FIRM</name>
<accession>A0A1U7NFN4</accession>
<feature type="compositionally biased region" description="Polar residues" evidence="1">
    <location>
        <begin position="89"/>
        <end position="113"/>
    </location>
</feature>
<dbReference type="GeneID" id="82202916"/>
<feature type="region of interest" description="Disordered" evidence="1">
    <location>
        <begin position="60"/>
        <end position="233"/>
    </location>
</feature>
<gene>
    <name evidence="2" type="ORF">BO222_06860</name>
</gene>
<feature type="compositionally biased region" description="Polar residues" evidence="1">
    <location>
        <begin position="60"/>
        <end position="75"/>
    </location>
</feature>
<feature type="compositionally biased region" description="Basic and acidic residues" evidence="1">
    <location>
        <begin position="122"/>
        <end position="185"/>
    </location>
</feature>
<feature type="region of interest" description="Disordered" evidence="1">
    <location>
        <begin position="481"/>
        <end position="536"/>
    </location>
</feature>
<evidence type="ECO:0000313" key="3">
    <source>
        <dbReference type="Proteomes" id="UP000186341"/>
    </source>
</evidence>
<sequence>MIYIPPQMQQMPSSNETTIRQNQNHQTIELSLPKTADYLIDSIDEISPDKAELSNIKFNQNDFNNESDHQTNSNSDDQEVQEIIEKDQSQILQQNTKQNPIQTSPEEINQSQAFADAAEQDENPKIEETQKNEVHENLAEKVSTDGKNEVYEESKEPKNNEIKEEVKKKKNDQENLAEGDFKETSPEDLASANDQKQFSQNQEAVHEADQNDSEFESAQNQKTDQKGPVDQDHSAIFNQDNQKPIHFILDQNVLKLSFRDDVNLKKSTIKLNGAIIQTYEQRLDPSIQNHISYELKNDEGIILESSEQIISMDDKTKEDYESAPIIRHHDLGISSSYQVPVSKNSSKDLKITVDGQVVEDPSTVVLHRSNKEMMVEYVDQWGIAHTDYVSIVPLAQVVSDIRNPSGMMIENDLMKIQLEGNWEGMALKMVSTESDDEVELPFESDCLQIRLNPGQSYQFMISHPLLKEEISWSLPGAQSGSGLGGVLENGGKEDSNLEDSSEMDQNTTQNNPDRQPEKPVQPEVSIKPDSSLNSSSNFVQEIQDQINPEFRQQEITIDESKNSYILSPELKELEFSFSINGIELTKDKDFQLTESARESVQIENGEISMVEYRNSLDQRVFKSLDEALQANSQGSIEASFLIRDLYGKKYLETYQLIAPVHLASGVFEMTDRNVMNTFAIDDQGKLSTEISEFVNTPAMICKGYSDISSQKVYQGDEIRLYLNVPGDEAQIFVDDRLIENPEIVEDELGLSYVRLQANEAMNVRVVSEKTGSKIESRIEPLMNPSPEANLTKNESGIISVIHLITAVFSGLFLEGRRRFG</sequence>
<dbReference type="RefSeq" id="WP_075819617.1">
    <property type="nucleotide sequence ID" value="NZ_CAPFLH010000066.1"/>
</dbReference>
<feature type="compositionally biased region" description="Basic and acidic residues" evidence="1">
    <location>
        <begin position="223"/>
        <end position="233"/>
    </location>
</feature>